<dbReference type="PANTHER" id="PTHR46113">
    <property type="entry name" value="SNAC DOMAIN-CONTAINING PROTEIN"/>
    <property type="match status" value="1"/>
</dbReference>
<evidence type="ECO:0000313" key="2">
    <source>
        <dbReference type="EMBL" id="CAF3748530.1"/>
    </source>
</evidence>
<evidence type="ECO:0000256" key="1">
    <source>
        <dbReference type="SAM" id="MobiDB-lite"/>
    </source>
</evidence>
<dbReference type="EMBL" id="CAJOBS010004911">
    <property type="protein sequence ID" value="CAF4890355.1"/>
    <property type="molecule type" value="Genomic_DNA"/>
</dbReference>
<evidence type="ECO:0000313" key="4">
    <source>
        <dbReference type="Proteomes" id="UP000663838"/>
    </source>
</evidence>
<comment type="caution">
    <text evidence="3">The sequence shown here is derived from an EMBL/GenBank/DDBJ whole genome shotgun (WGS) entry which is preliminary data.</text>
</comment>
<accession>A0A821UI23</accession>
<reference evidence="3" key="1">
    <citation type="submission" date="2021-02" db="EMBL/GenBank/DDBJ databases">
        <authorList>
            <person name="Nowell W R."/>
        </authorList>
    </citation>
    <scope>NUCLEOTIDE SEQUENCE</scope>
</reference>
<feature type="region of interest" description="Disordered" evidence="1">
    <location>
        <begin position="1"/>
        <end position="25"/>
    </location>
</feature>
<dbReference type="EMBL" id="CAJNYV010005540">
    <property type="protein sequence ID" value="CAF3748530.1"/>
    <property type="molecule type" value="Genomic_DNA"/>
</dbReference>
<organism evidence="3 4">
    <name type="scientific">Rotaria socialis</name>
    <dbReference type="NCBI Taxonomy" id="392032"/>
    <lineage>
        <taxon>Eukaryota</taxon>
        <taxon>Metazoa</taxon>
        <taxon>Spiralia</taxon>
        <taxon>Gnathifera</taxon>
        <taxon>Rotifera</taxon>
        <taxon>Eurotatoria</taxon>
        <taxon>Bdelloidea</taxon>
        <taxon>Philodinida</taxon>
        <taxon>Philodinidae</taxon>
        <taxon>Rotaria</taxon>
    </lineage>
</organism>
<proteinExistence type="predicted"/>
<gene>
    <name evidence="2" type="ORF">KIK155_LOCUS29568</name>
    <name evidence="3" type="ORF">TOA249_LOCUS29950</name>
</gene>
<dbReference type="PANTHER" id="PTHR46113:SF1">
    <property type="entry name" value="PEPTIDASE M17 LEUCYL AMINOPEPTIDASE N-TERMINAL DOMAIN-CONTAINING PROTEIN"/>
    <property type="match status" value="1"/>
</dbReference>
<dbReference type="Proteomes" id="UP000663838">
    <property type="component" value="Unassembled WGS sequence"/>
</dbReference>
<dbReference type="Proteomes" id="UP000663865">
    <property type="component" value="Unassembled WGS sequence"/>
</dbReference>
<dbReference type="AlphaFoldDB" id="A0A821UI23"/>
<protein>
    <submittedName>
        <fullName evidence="3">Uncharacterized protein</fullName>
    </submittedName>
</protein>
<name>A0A821UI23_9BILA</name>
<feature type="non-terminal residue" evidence="3">
    <location>
        <position position="127"/>
    </location>
</feature>
<evidence type="ECO:0000313" key="3">
    <source>
        <dbReference type="EMBL" id="CAF4890355.1"/>
    </source>
</evidence>
<sequence length="127" mass="14789">MVHALEKFPGNNDRPPKKLDPAQVNNISDTSLDNFVTSRSLRFFKSLQIDTDFLKQSPAQWKSCKSYLEGQEKVRALQVVNDCAERGVKLMEDFNNILKNDEEQKQYLLFVVEEHRKRFPDAKKTTI</sequence>